<keyword evidence="2" id="KW-0053">Apoptosis</keyword>
<name>A0ABD1K044_9TELE</name>
<dbReference type="Pfam" id="PF00020">
    <property type="entry name" value="TNFR_c6"/>
    <property type="match status" value="2"/>
</dbReference>
<dbReference type="AlphaFoldDB" id="A0ABD1K044"/>
<dbReference type="GO" id="GO:0016020">
    <property type="term" value="C:membrane"/>
    <property type="evidence" value="ECO:0007669"/>
    <property type="project" value="UniProtKB-SubCell"/>
</dbReference>
<dbReference type="PROSITE" id="PS50050">
    <property type="entry name" value="TNFR_NGFR_2"/>
    <property type="match status" value="3"/>
</dbReference>
<dbReference type="SMART" id="SM00208">
    <property type="entry name" value="TNFR"/>
    <property type="match status" value="3"/>
</dbReference>
<dbReference type="SUPFAM" id="SSF47986">
    <property type="entry name" value="DEATH domain"/>
    <property type="match status" value="1"/>
</dbReference>
<evidence type="ECO:0000256" key="4">
    <source>
        <dbReference type="ARBA" id="ARBA00022737"/>
    </source>
</evidence>
<proteinExistence type="predicted"/>
<feature type="disulfide bond" evidence="9">
    <location>
        <begin position="143"/>
        <end position="161"/>
    </location>
</feature>
<feature type="signal peptide" evidence="12">
    <location>
        <begin position="1"/>
        <end position="22"/>
    </location>
</feature>
<evidence type="ECO:0000313" key="16">
    <source>
        <dbReference type="Proteomes" id="UP001591681"/>
    </source>
</evidence>
<feature type="disulfide bond" evidence="9">
    <location>
        <begin position="99"/>
        <end position="112"/>
    </location>
</feature>
<evidence type="ECO:0000256" key="2">
    <source>
        <dbReference type="ARBA" id="ARBA00022703"/>
    </source>
</evidence>
<keyword evidence="11" id="KW-0812">Transmembrane</keyword>
<dbReference type="PROSITE" id="PS00652">
    <property type="entry name" value="TNFR_NGFR_1"/>
    <property type="match status" value="2"/>
</dbReference>
<dbReference type="InterPro" id="IPR011029">
    <property type="entry name" value="DEATH-like_dom_sf"/>
</dbReference>
<evidence type="ECO:0000256" key="10">
    <source>
        <dbReference type="SAM" id="MobiDB-lite"/>
    </source>
</evidence>
<feature type="compositionally biased region" description="Low complexity" evidence="10">
    <location>
        <begin position="290"/>
        <end position="300"/>
    </location>
</feature>
<feature type="domain" description="TNFR-Cys" evidence="14">
    <location>
        <begin position="43"/>
        <end position="78"/>
    </location>
</feature>
<dbReference type="InterPro" id="IPR034029">
    <property type="entry name" value="TNFRSF10A/B_death"/>
</dbReference>
<keyword evidence="8" id="KW-0325">Glycoprotein</keyword>
<evidence type="ECO:0000256" key="8">
    <source>
        <dbReference type="ARBA" id="ARBA00023180"/>
    </source>
</evidence>
<dbReference type="PROSITE" id="PS50017">
    <property type="entry name" value="DEATH_DOMAIN"/>
    <property type="match status" value="1"/>
</dbReference>
<sequence>MKRVSGQFQIVVLLWLIHFTAATLRLGELKESLRRNRTVRGISCKAGTYAHDGLCCVKCPAGTYVKEHCSGTLEEGTCEECDYDTYTEYENDLTKCFSCFKCPPGQVATKLCSRTSDTVCQCKEGTFCLPDHACEVCKKCSKCKEDEFEKKRCTSTSNTTCEKKAKVNTTVVIVICVLLPLLVLGGIAFYLRRKWTQKLRDAFGWKHPQQSNSVENERGTVDSLAAMKEPENRPLKQLVGSGSPEDEDTGLGDSLPNTASSSQASLSALPPAPQPPLSCSNGNGNGNGSSSGNSSSNSSSAPTNPLTQPLLRTVEYTPGIPRLIPTNGDESLRKSFDLFDEVDVLFHKRFFRHIGLTDNDIRSVESLCPDDKMYTLLRMWRERQGMKASINDLIDALLHLDQRLSAENIIAKAVEIGLYKCEEAC</sequence>
<keyword evidence="6 9" id="KW-1015">Disulfide bond</keyword>
<feature type="domain" description="TNFR-Cys" evidence="14">
    <location>
        <begin position="80"/>
        <end position="120"/>
    </location>
</feature>
<evidence type="ECO:0000256" key="3">
    <source>
        <dbReference type="ARBA" id="ARBA00022729"/>
    </source>
</evidence>
<evidence type="ECO:0000259" key="14">
    <source>
        <dbReference type="PROSITE" id="PS50050"/>
    </source>
</evidence>
<evidence type="ECO:0000259" key="13">
    <source>
        <dbReference type="PROSITE" id="PS50017"/>
    </source>
</evidence>
<feature type="region of interest" description="Disordered" evidence="10">
    <location>
        <begin position="225"/>
        <end position="309"/>
    </location>
</feature>
<keyword evidence="5 11" id="KW-0472">Membrane</keyword>
<feature type="repeat" description="TNFR-Cys" evidence="9">
    <location>
        <begin position="121"/>
        <end position="161"/>
    </location>
</feature>
<keyword evidence="16" id="KW-1185">Reference proteome</keyword>
<dbReference type="InterPro" id="IPR052491">
    <property type="entry name" value="TNFRSF10"/>
</dbReference>
<dbReference type="InterPro" id="IPR000488">
    <property type="entry name" value="Death_dom"/>
</dbReference>
<feature type="disulfide bond" evidence="9">
    <location>
        <begin position="56"/>
        <end position="69"/>
    </location>
</feature>
<reference evidence="15 16" key="1">
    <citation type="submission" date="2024-09" db="EMBL/GenBank/DDBJ databases">
        <title>A chromosome-level genome assembly of Gray's grenadier anchovy, Coilia grayii.</title>
        <authorList>
            <person name="Fu Z."/>
        </authorList>
    </citation>
    <scope>NUCLEOTIDE SEQUENCE [LARGE SCALE GENOMIC DNA]</scope>
    <source>
        <strain evidence="15">G4</strain>
        <tissue evidence="15">Muscle</tissue>
    </source>
</reference>
<organism evidence="15 16">
    <name type="scientific">Coilia grayii</name>
    <name type="common">Gray's grenadier anchovy</name>
    <dbReference type="NCBI Taxonomy" id="363190"/>
    <lineage>
        <taxon>Eukaryota</taxon>
        <taxon>Metazoa</taxon>
        <taxon>Chordata</taxon>
        <taxon>Craniata</taxon>
        <taxon>Vertebrata</taxon>
        <taxon>Euteleostomi</taxon>
        <taxon>Actinopterygii</taxon>
        <taxon>Neopterygii</taxon>
        <taxon>Teleostei</taxon>
        <taxon>Clupei</taxon>
        <taxon>Clupeiformes</taxon>
        <taxon>Clupeoidei</taxon>
        <taxon>Engraulidae</taxon>
        <taxon>Coilinae</taxon>
        <taxon>Coilia</taxon>
    </lineage>
</organism>
<dbReference type="Proteomes" id="UP001591681">
    <property type="component" value="Unassembled WGS sequence"/>
</dbReference>
<dbReference type="EMBL" id="JBHFQA010000010">
    <property type="protein sequence ID" value="KAL2092446.1"/>
    <property type="molecule type" value="Genomic_DNA"/>
</dbReference>
<dbReference type="Pfam" id="PF00531">
    <property type="entry name" value="Death"/>
    <property type="match status" value="1"/>
</dbReference>
<keyword evidence="3 12" id="KW-0732">Signal</keyword>
<feature type="disulfide bond" evidence="9">
    <location>
        <begin position="140"/>
        <end position="153"/>
    </location>
</feature>
<dbReference type="GO" id="GO:0006915">
    <property type="term" value="P:apoptotic process"/>
    <property type="evidence" value="ECO:0007669"/>
    <property type="project" value="UniProtKB-KW"/>
</dbReference>
<dbReference type="InterPro" id="IPR001368">
    <property type="entry name" value="TNFR/NGFR_Cys_rich_reg"/>
</dbReference>
<evidence type="ECO:0000256" key="7">
    <source>
        <dbReference type="ARBA" id="ARBA00023170"/>
    </source>
</evidence>
<feature type="disulfide bond" evidence="9">
    <location>
        <begin position="81"/>
        <end position="96"/>
    </location>
</feature>
<comment type="subcellular location">
    <subcellularLocation>
        <location evidence="1">Membrane</location>
    </subcellularLocation>
</comment>
<evidence type="ECO:0000256" key="9">
    <source>
        <dbReference type="PROSITE-ProRule" id="PRU00206"/>
    </source>
</evidence>
<evidence type="ECO:0000256" key="12">
    <source>
        <dbReference type="SAM" id="SignalP"/>
    </source>
</evidence>
<feature type="repeat" description="TNFR-Cys" evidence="9">
    <location>
        <begin position="80"/>
        <end position="120"/>
    </location>
</feature>
<evidence type="ECO:0008006" key="17">
    <source>
        <dbReference type="Google" id="ProtNLM"/>
    </source>
</evidence>
<dbReference type="PANTHER" id="PTHR46330:SF6">
    <property type="entry name" value="HEMATOPOIETIC DEATH RECEPTOR-RELATED"/>
    <property type="match status" value="1"/>
</dbReference>
<feature type="repeat" description="TNFR-Cys" evidence="9">
    <location>
        <begin position="43"/>
        <end position="78"/>
    </location>
</feature>
<comment type="caution">
    <text evidence="15">The sequence shown here is derived from an EMBL/GenBank/DDBJ whole genome shotgun (WGS) entry which is preliminary data.</text>
</comment>
<evidence type="ECO:0000256" key="11">
    <source>
        <dbReference type="SAM" id="Phobius"/>
    </source>
</evidence>
<dbReference type="PANTHER" id="PTHR46330">
    <property type="entry name" value="TUMOR NECROSIS FACTOR RECEPTOR SUPERFAMILY MEMBER 10B"/>
    <property type="match status" value="1"/>
</dbReference>
<feature type="domain" description="Death" evidence="13">
    <location>
        <begin position="348"/>
        <end position="413"/>
    </location>
</feature>
<keyword evidence="7" id="KW-0675">Receptor</keyword>
<dbReference type="SUPFAM" id="SSF57586">
    <property type="entry name" value="TNF receptor-like"/>
    <property type="match status" value="2"/>
</dbReference>
<feature type="compositionally biased region" description="Low complexity" evidence="10">
    <location>
        <begin position="259"/>
        <end position="269"/>
    </location>
</feature>
<feature type="chain" id="PRO_5044882310" description="Tumor necrosis factor receptor superfamily member 10B-like" evidence="12">
    <location>
        <begin position="23"/>
        <end position="425"/>
    </location>
</feature>
<gene>
    <name evidence="15" type="ORF">ACEWY4_012244</name>
</gene>
<keyword evidence="4" id="KW-0677">Repeat</keyword>
<feature type="domain" description="TNFR-Cys" evidence="14">
    <location>
        <begin position="121"/>
        <end position="161"/>
    </location>
</feature>
<evidence type="ECO:0000256" key="1">
    <source>
        <dbReference type="ARBA" id="ARBA00004370"/>
    </source>
</evidence>
<comment type="caution">
    <text evidence="9">Lacks conserved residue(s) required for the propagation of feature annotation.</text>
</comment>
<accession>A0ABD1K044</accession>
<evidence type="ECO:0000313" key="15">
    <source>
        <dbReference type="EMBL" id="KAL2092446.1"/>
    </source>
</evidence>
<feature type="transmembrane region" description="Helical" evidence="11">
    <location>
        <begin position="171"/>
        <end position="191"/>
    </location>
</feature>
<dbReference type="Gene3D" id="1.10.533.10">
    <property type="entry name" value="Death Domain, Fas"/>
    <property type="match status" value="1"/>
</dbReference>
<feature type="disulfide bond" evidence="9">
    <location>
        <begin position="122"/>
        <end position="137"/>
    </location>
</feature>
<keyword evidence="11" id="KW-1133">Transmembrane helix</keyword>
<dbReference type="CDD" id="cd08315">
    <property type="entry name" value="Death_TRAILR_DR4_DR5"/>
    <property type="match status" value="1"/>
</dbReference>
<dbReference type="Gene3D" id="2.10.50.10">
    <property type="entry name" value="Tumor Necrosis Factor Receptor, subunit A, domain 2"/>
    <property type="match status" value="2"/>
</dbReference>
<evidence type="ECO:0000256" key="6">
    <source>
        <dbReference type="ARBA" id="ARBA00023157"/>
    </source>
</evidence>
<feature type="disulfide bond" evidence="9">
    <location>
        <begin position="102"/>
        <end position="120"/>
    </location>
</feature>
<protein>
    <recommendedName>
        <fullName evidence="17">Tumor necrosis factor receptor superfamily member 10B-like</fullName>
    </recommendedName>
</protein>
<evidence type="ECO:0000256" key="5">
    <source>
        <dbReference type="ARBA" id="ARBA00023136"/>
    </source>
</evidence>